<dbReference type="PROSITE" id="PS51257">
    <property type="entry name" value="PROKAR_LIPOPROTEIN"/>
    <property type="match status" value="1"/>
</dbReference>
<feature type="transmembrane region" description="Helical" evidence="1">
    <location>
        <begin position="543"/>
        <end position="561"/>
    </location>
</feature>
<dbReference type="InterPro" id="IPR012338">
    <property type="entry name" value="Beta-lactam/transpept-like"/>
</dbReference>
<dbReference type="InterPro" id="IPR050491">
    <property type="entry name" value="AmpC-like"/>
</dbReference>
<dbReference type="PANTHER" id="PTHR46825:SF15">
    <property type="entry name" value="BETA-LACTAMASE-RELATED DOMAIN-CONTAINING PROTEIN"/>
    <property type="match status" value="1"/>
</dbReference>
<comment type="caution">
    <text evidence="3">The sequence shown here is derived from an EMBL/GenBank/DDBJ whole genome shotgun (WGS) entry which is preliminary data.</text>
</comment>
<keyword evidence="1" id="KW-0812">Transmembrane</keyword>
<name>A0AAV4FGE9_9GAST</name>
<gene>
    <name evidence="3" type="ORF">ElyMa_003829300</name>
</gene>
<dbReference type="Pfam" id="PF00144">
    <property type="entry name" value="Beta-lactamase"/>
    <property type="match status" value="1"/>
</dbReference>
<feature type="domain" description="Beta-lactamase-related" evidence="2">
    <location>
        <begin position="37"/>
        <end position="375"/>
    </location>
</feature>
<evidence type="ECO:0000256" key="1">
    <source>
        <dbReference type="SAM" id="Phobius"/>
    </source>
</evidence>
<protein>
    <submittedName>
        <fullName evidence="3">Penicillin-binding protein 4</fullName>
    </submittedName>
</protein>
<keyword evidence="1" id="KW-0472">Membrane</keyword>
<keyword evidence="4" id="KW-1185">Reference proteome</keyword>
<dbReference type="Gene3D" id="3.40.710.10">
    <property type="entry name" value="DD-peptidase/beta-lactamase superfamily"/>
    <property type="match status" value="1"/>
</dbReference>
<sequence length="567" mass="63934">MRELRKYTGCQWVLFAALSCYFVSGIRSAVFDATEVTRVIEETLACYNNPGLTVSVVKDGKTILSRGFGVKDVETKEPVSADTVFGLASVSKSFAATLLVKLLYEKTNLTVDSRVQELLGDKFQLMDEFRSKEATFADLMAHRMAIPSHNRLRFDSNLTRESIIERLALLPTNEQFRVKHIYSNLVYGLVTYLAEVIGEDTWENLVSEHLLKPLGMKQTTFSSTADLNNLPNKATGYLEFGGELSPVHSEFSRKWALLAGSGAVMSTADDMVQWMNFHLRQGRGEDGGQIMAVKHMEEVHKPRMLTSIVQSVELREPQFPVAVSQGTYAHGLRRGYYRGYDRIVHTGSTLGYKTLMSLLPDVQLGVFIALTGEDSKYTYRSSLQYYLMDWALGMPDSWLNATTICSFPEPWRSPEPKRKPPRMDASLKPALNISLFEGTYHNKAYGYLQVHYSTLFDKLLLDYGWGSWQMFYQSSDSNTHSTHTFFAKGINITAINLYYIEFVEDVVEGEDMIIGLRSTAFDSKHPPVFEKLGLGKHSQSDSAAGIGLSTCMLWIILFLTVRFSNVF</sequence>
<dbReference type="AlphaFoldDB" id="A0AAV4FGE9"/>
<dbReference type="Proteomes" id="UP000762676">
    <property type="component" value="Unassembled WGS sequence"/>
</dbReference>
<evidence type="ECO:0000313" key="4">
    <source>
        <dbReference type="Proteomes" id="UP000762676"/>
    </source>
</evidence>
<keyword evidence="1" id="KW-1133">Transmembrane helix</keyword>
<proteinExistence type="predicted"/>
<dbReference type="PANTHER" id="PTHR46825">
    <property type="entry name" value="D-ALANYL-D-ALANINE-CARBOXYPEPTIDASE/ENDOPEPTIDASE AMPH"/>
    <property type="match status" value="1"/>
</dbReference>
<organism evidence="3 4">
    <name type="scientific">Elysia marginata</name>
    <dbReference type="NCBI Taxonomy" id="1093978"/>
    <lineage>
        <taxon>Eukaryota</taxon>
        <taxon>Metazoa</taxon>
        <taxon>Spiralia</taxon>
        <taxon>Lophotrochozoa</taxon>
        <taxon>Mollusca</taxon>
        <taxon>Gastropoda</taxon>
        <taxon>Heterobranchia</taxon>
        <taxon>Euthyneura</taxon>
        <taxon>Panpulmonata</taxon>
        <taxon>Sacoglossa</taxon>
        <taxon>Placobranchoidea</taxon>
        <taxon>Plakobranchidae</taxon>
        <taxon>Elysia</taxon>
    </lineage>
</organism>
<dbReference type="InterPro" id="IPR001466">
    <property type="entry name" value="Beta-lactam-related"/>
</dbReference>
<evidence type="ECO:0000259" key="2">
    <source>
        <dbReference type="Pfam" id="PF00144"/>
    </source>
</evidence>
<evidence type="ECO:0000313" key="3">
    <source>
        <dbReference type="EMBL" id="GFR72024.1"/>
    </source>
</evidence>
<reference evidence="3 4" key="1">
    <citation type="journal article" date="2021" name="Elife">
        <title>Chloroplast acquisition without the gene transfer in kleptoplastic sea slugs, Plakobranchus ocellatus.</title>
        <authorList>
            <person name="Maeda T."/>
            <person name="Takahashi S."/>
            <person name="Yoshida T."/>
            <person name="Shimamura S."/>
            <person name="Takaki Y."/>
            <person name="Nagai Y."/>
            <person name="Toyoda A."/>
            <person name="Suzuki Y."/>
            <person name="Arimoto A."/>
            <person name="Ishii H."/>
            <person name="Satoh N."/>
            <person name="Nishiyama T."/>
            <person name="Hasebe M."/>
            <person name="Maruyama T."/>
            <person name="Minagawa J."/>
            <person name="Obokata J."/>
            <person name="Shigenobu S."/>
        </authorList>
    </citation>
    <scope>NUCLEOTIDE SEQUENCE [LARGE SCALE GENOMIC DNA]</scope>
</reference>
<accession>A0AAV4FGE9</accession>
<dbReference type="EMBL" id="BMAT01007816">
    <property type="protein sequence ID" value="GFR72024.1"/>
    <property type="molecule type" value="Genomic_DNA"/>
</dbReference>
<dbReference type="SUPFAM" id="SSF56601">
    <property type="entry name" value="beta-lactamase/transpeptidase-like"/>
    <property type="match status" value="1"/>
</dbReference>